<name>A0A0G8F6S7_BACCE</name>
<proteinExistence type="inferred from homology"/>
<keyword evidence="3" id="KW-0238">DNA-binding</keyword>
<dbReference type="InterPro" id="IPR000055">
    <property type="entry name" value="Restrct_endonuc_typeI_TRD"/>
</dbReference>
<dbReference type="Pfam" id="PF01420">
    <property type="entry name" value="Methylase_S"/>
    <property type="match status" value="2"/>
</dbReference>
<evidence type="ECO:0000256" key="1">
    <source>
        <dbReference type="ARBA" id="ARBA00010923"/>
    </source>
</evidence>
<evidence type="ECO:0000256" key="2">
    <source>
        <dbReference type="ARBA" id="ARBA00022747"/>
    </source>
</evidence>
<dbReference type="PATRIC" id="fig|1396.428.peg.120"/>
<dbReference type="AlphaFoldDB" id="A0A0G8F6S7"/>
<evidence type="ECO:0000256" key="3">
    <source>
        <dbReference type="ARBA" id="ARBA00023125"/>
    </source>
</evidence>
<dbReference type="Proteomes" id="UP000035214">
    <property type="component" value="Unassembled WGS sequence"/>
</dbReference>
<gene>
    <name evidence="5" type="ORF">B4077_0937</name>
</gene>
<dbReference type="EMBL" id="LCYI01000009">
    <property type="protein sequence ID" value="KLA32181.1"/>
    <property type="molecule type" value="Genomic_DNA"/>
</dbReference>
<evidence type="ECO:0000313" key="5">
    <source>
        <dbReference type="EMBL" id="KLA32181.1"/>
    </source>
</evidence>
<comment type="similarity">
    <text evidence="1">Belongs to the type-I restriction system S methylase family.</text>
</comment>
<comment type="caution">
    <text evidence="5">The sequence shown here is derived from an EMBL/GenBank/DDBJ whole genome shotgun (WGS) entry which is preliminary data.</text>
</comment>
<accession>A0A0G8F6S7</accession>
<evidence type="ECO:0000313" key="6">
    <source>
        <dbReference type="Proteomes" id="UP000035214"/>
    </source>
</evidence>
<feature type="domain" description="Type I restriction modification DNA specificity" evidence="4">
    <location>
        <begin position="2"/>
        <end position="107"/>
    </location>
</feature>
<organism evidence="5 6">
    <name type="scientific">Bacillus cereus</name>
    <dbReference type="NCBI Taxonomy" id="1396"/>
    <lineage>
        <taxon>Bacteria</taxon>
        <taxon>Bacillati</taxon>
        <taxon>Bacillota</taxon>
        <taxon>Bacilli</taxon>
        <taxon>Bacillales</taxon>
        <taxon>Bacillaceae</taxon>
        <taxon>Bacillus</taxon>
        <taxon>Bacillus cereus group</taxon>
    </lineage>
</organism>
<dbReference type="SUPFAM" id="SSF116734">
    <property type="entry name" value="DNA methylase specificity domain"/>
    <property type="match status" value="1"/>
</dbReference>
<feature type="domain" description="Type I restriction modification DNA specificity" evidence="4">
    <location>
        <begin position="157"/>
        <end position="271"/>
    </location>
</feature>
<dbReference type="Gene3D" id="3.90.220.20">
    <property type="entry name" value="DNA methylase specificity domains"/>
    <property type="match status" value="2"/>
</dbReference>
<dbReference type="InterPro" id="IPR044946">
    <property type="entry name" value="Restrct_endonuc_typeI_TRD_sf"/>
</dbReference>
<dbReference type="GO" id="GO:0003677">
    <property type="term" value="F:DNA binding"/>
    <property type="evidence" value="ECO:0007669"/>
    <property type="project" value="UniProtKB-KW"/>
</dbReference>
<dbReference type="REBASE" id="134826">
    <property type="entry name" value="S.Bce4077ORF935P"/>
</dbReference>
<sequence length="274" mass="31628">MFIPYQEKYKLNEGNVITIGLDTQTVFYQPHDFYTGQNIQVFSIKESFNKEIALFLIPLIKSQLSTLSWGGNGATLGRLKKKKILLPATATGNINFDYIENKVDNLSKEVNKMVRPTSKNDIYDFRSLSDVIWGGFPLNEICIVKSGKDWKQKTRTSGKGAFVDYSGKIQVGKNVISVNRNGSYVGMAFYHPYEAYFSGDTRFLKLKNHSGNFWINEFISVMIMQQRKKYQFGYKMGTSRIKRQIIQLPIKEDGTPDYEFMEQFMKRMENKVIS</sequence>
<protein>
    <recommendedName>
        <fullName evidence="4">Type I restriction modification DNA specificity domain-containing protein</fullName>
    </recommendedName>
</protein>
<keyword evidence="2" id="KW-0680">Restriction system</keyword>
<reference evidence="5 6" key="1">
    <citation type="submission" date="2015-04" db="EMBL/GenBank/DDBJ databases">
        <title>Draft Genome Sequences of Eight Spore-Forming Food Isolates of Bacillus cereus Genome sequencing.</title>
        <authorList>
            <person name="Krawcyk A.O."/>
            <person name="de Jong A."/>
            <person name="Eijlander R.T."/>
            <person name="Berendsen E.M."/>
            <person name="Holsappel S."/>
            <person name="Wells-Bennik M."/>
            <person name="Kuipers O.P."/>
        </authorList>
    </citation>
    <scope>NUCLEOTIDE SEQUENCE [LARGE SCALE GENOMIC DNA]</scope>
    <source>
        <strain evidence="5 6">B4077</strain>
    </source>
</reference>
<evidence type="ECO:0000259" key="4">
    <source>
        <dbReference type="Pfam" id="PF01420"/>
    </source>
</evidence>
<dbReference type="GO" id="GO:0009307">
    <property type="term" value="P:DNA restriction-modification system"/>
    <property type="evidence" value="ECO:0007669"/>
    <property type="project" value="UniProtKB-KW"/>
</dbReference>